<feature type="compositionally biased region" description="Polar residues" evidence="5">
    <location>
        <begin position="532"/>
        <end position="550"/>
    </location>
</feature>
<dbReference type="OrthoDB" id="294853at2759"/>
<dbReference type="Pfam" id="PF12783">
    <property type="entry name" value="Sec7-like_HUS"/>
    <property type="match status" value="2"/>
</dbReference>
<feature type="domain" description="Mon2 C-terminal" evidence="8">
    <location>
        <begin position="1392"/>
        <end position="1629"/>
    </location>
</feature>
<gene>
    <name evidence="11" type="primary">LOC111362255</name>
</gene>
<evidence type="ECO:0000313" key="10">
    <source>
        <dbReference type="Proteomes" id="UP000301870"/>
    </source>
</evidence>
<evidence type="ECO:0000256" key="5">
    <source>
        <dbReference type="SAM" id="MobiDB-lite"/>
    </source>
</evidence>
<organism evidence="10 11">
    <name type="scientific">Spodoptera litura</name>
    <name type="common">Asian cotton leafworm</name>
    <dbReference type="NCBI Taxonomy" id="69820"/>
    <lineage>
        <taxon>Eukaryota</taxon>
        <taxon>Metazoa</taxon>
        <taxon>Ecdysozoa</taxon>
        <taxon>Arthropoda</taxon>
        <taxon>Hexapoda</taxon>
        <taxon>Insecta</taxon>
        <taxon>Pterygota</taxon>
        <taxon>Neoptera</taxon>
        <taxon>Endopterygota</taxon>
        <taxon>Lepidoptera</taxon>
        <taxon>Glossata</taxon>
        <taxon>Ditrysia</taxon>
        <taxon>Noctuoidea</taxon>
        <taxon>Noctuidae</taxon>
        <taxon>Amphipyrinae</taxon>
        <taxon>Spodoptera</taxon>
    </lineage>
</organism>
<feature type="compositionally biased region" description="Basic and acidic residues" evidence="5">
    <location>
        <begin position="521"/>
        <end position="531"/>
    </location>
</feature>
<dbReference type="RefSeq" id="XP_022834642.1">
    <property type="nucleotide sequence ID" value="XM_022978874.1"/>
</dbReference>
<proteinExistence type="inferred from homology"/>
<reference evidence="11" key="1">
    <citation type="submission" date="2025-08" db="UniProtKB">
        <authorList>
            <consortium name="RefSeq"/>
        </authorList>
    </citation>
    <scope>IDENTIFICATION</scope>
    <source>
        <strain evidence="11">Ishihara</strain>
        <tissue evidence="11">Whole body</tissue>
    </source>
</reference>
<dbReference type="InterPro" id="IPR015403">
    <property type="entry name" value="Mon2/Sec7/BIG1-like_HDS"/>
</dbReference>
<evidence type="ECO:0000313" key="11">
    <source>
        <dbReference type="RefSeq" id="XP_022834642.1"/>
    </source>
</evidence>
<evidence type="ECO:0000259" key="6">
    <source>
        <dbReference type="Pfam" id="PF09324"/>
    </source>
</evidence>
<evidence type="ECO:0000259" key="8">
    <source>
        <dbReference type="Pfam" id="PF16206"/>
    </source>
</evidence>
<dbReference type="Pfam" id="PF09324">
    <property type="entry name" value="Sec7-like_HDS"/>
    <property type="match status" value="1"/>
</dbReference>
<dbReference type="SUPFAM" id="SSF48371">
    <property type="entry name" value="ARM repeat"/>
    <property type="match status" value="2"/>
</dbReference>
<protein>
    <recommendedName>
        <fullName evidence="2">Protein MON2 homolog</fullName>
    </recommendedName>
</protein>
<evidence type="ECO:0000256" key="3">
    <source>
        <dbReference type="ARBA" id="ARBA00022448"/>
    </source>
</evidence>
<dbReference type="Proteomes" id="UP000301870">
    <property type="component" value="Chromosome 4"/>
</dbReference>
<feature type="domain" description="Mon2/Sec7/BIG1-like HDS" evidence="6">
    <location>
        <begin position="888"/>
        <end position="954"/>
    </location>
</feature>
<dbReference type="InterPro" id="IPR032691">
    <property type="entry name" value="Mon2/Sec7/BIG1-like_HUS"/>
</dbReference>
<dbReference type="PANTHER" id="PTHR10663:SF333">
    <property type="entry name" value="PROTEIN MON2 HOMOLOG"/>
    <property type="match status" value="1"/>
</dbReference>
<evidence type="ECO:0000259" key="9">
    <source>
        <dbReference type="Pfam" id="PF16213"/>
    </source>
</evidence>
<evidence type="ECO:0000256" key="4">
    <source>
        <dbReference type="ARBA" id="ARBA00022927"/>
    </source>
</evidence>
<feature type="domain" description="Mon2 C-terminal" evidence="8">
    <location>
        <begin position="1203"/>
        <end position="1315"/>
    </location>
</feature>
<accession>A0A9J7ETI8</accession>
<keyword evidence="3" id="KW-0813">Transport</keyword>
<keyword evidence="4" id="KW-0653">Protein transport</keyword>
<dbReference type="InterPro" id="IPR032629">
    <property type="entry name" value="DCB_dom"/>
</dbReference>
<dbReference type="InterPro" id="IPR016024">
    <property type="entry name" value="ARM-type_fold"/>
</dbReference>
<comment type="similarity">
    <text evidence="1">Belongs to the MON2 family.</text>
</comment>
<feature type="domain" description="Mon2/Sec7/BIG1-like HUS" evidence="7">
    <location>
        <begin position="314"/>
        <end position="396"/>
    </location>
</feature>
<name>A0A9J7ETI8_SPOLT</name>
<sequence>MAFVSAVTGDDSTKKFMDVLQNDFKTLSLETKKKYPQIREACDEAIEKLSLASNNPQASLYGVVNQILYPLVQGCESKDLKIIKFCLGTIQRLIAQQGIDAKGARHVVDCLYNLGQGAVLELKLLQTAALLMTTSDLVHGDTLARTMVMCMRMVSPSESRDVSTSHAAAATVRQLVALVFERALAEAEGALKVNPADVRPQTNNKAPKDLKPCAVDAYLILQDIIQLINGDSAHWLVGISDVPKTFGLELLDTVLTDFSPIFFKIAEFRFLLKEHVCALIIRLFSPNVKYRAALTALHIPGGAGAGGAGGPAAERPHFPVTMRLLRLVSVIVHKYHAVLVTECEIFLSLTIKFLDPDKPMWQRALALEVLHKMTIQPNLLKAFCECYDMKPHATNIFQDIVNALGAYVQSLFVASNVNTVAGSAGIPQQSGFYWKGVWLPLCVTFEPGTAKSVYIEMLDRSEAPVIQDGYGISVAYACLMEIIRSIAISVEGNEYFRLQELYEDIQNDTEEREVNSNKNVNSKDTENKTDKIITNNSHNGEADQNSNVVQKTEDVEDKEKQLRLQLLKSSWCGLVWGLSVLAEASIGELENILRAIQTLARVSGKVGYSVGRDACVSALCRCALPAQYVVPALGALGALPCPWRRDPPPPPDPDYRHQVVWVGTPLPSASLPTGQQQSFVMVTSRHVTAMKALLCAAQRDGDTIQQAWLPVLTTLQHLVWILGLKPSTGGSMKASRASADANAVMSTSAVMADLPGQQVPVAESLGVMSALSAMLSRVFESSKNLDDVALHHLIDALCKLSNEAMELAYSNREPSLFAVAKLLETGLANMHRIEVMWRPITNHLLEVCQHPHIRMREWGVEAITYLVQAAFQYHHNNPCLVTEARERLLLEPLSELCGVRQCDVRARQLECAARLLHSRGDQLGAAWPLMMEIISAISSHHSEQLIRSAFQCAQVVAGDLLGCAGPRCLRQVLAAAAAFATQTKELNISLTAVGLMWNISDYLYHNRDKLVAALASEAAVCPELPQHAALPPLDKLWMCLYIRLSELCTEARAPVRRAACQTLFSCVGAHGTLLSAPAWRALLAVLFPMLDQVQKQSNIASSEKVDTGDHILIHHTRNTAQKQWAETQVLTLSGVSRVFHSRFQLLTTVGDFTRSWTALLDYITDFALRRSHEVSVGALKSFQEVVSAAGRATDVDPALQARVWAAAWAAWTNIASAAPADPPPSEDGKPVEVYAPSLNFLTTLVQIFPLIFQHIRPTFAAPDVSRLGACLAAVCGTRPSAAASALDSLSAAPVSLHALHCLDIVHKEALQRHELLVPLFAALTGLARSCAGRGCGAAPRCLAAAAALYRAAPAPAAPVLPPLLLALHSAVQNFGQDKRRKTAEQMEETAQISSLLLQVLNTGLPLAREDPDAYKEFWETLPKVLETFLFEPPVGGGRAARQLVLALREQALRARPRLPPTHLRPLLALVRAGSLHTQPSQPIQNEQELKEREEFARTCFETLLQYSMLEDIDSFAGVEDDADPLAIVALLDRFHEVISKYTQDEDNTEPLPRHQLSEISFVLKAVATLTDSMKKAPPGKVDAVAWQKLIGLYPALVVLAASGRAGGAGGGGGALREALLQYEALLRAPAQL</sequence>
<feature type="domain" description="Mon2 C-terminal" evidence="8">
    <location>
        <begin position="959"/>
        <end position="1195"/>
    </location>
</feature>
<feature type="domain" description="Mon2/Sec7/BIG1-like HUS" evidence="7">
    <location>
        <begin position="214"/>
        <end position="286"/>
    </location>
</feature>
<evidence type="ECO:0000256" key="2">
    <source>
        <dbReference type="ARBA" id="ARBA00017134"/>
    </source>
</evidence>
<dbReference type="PANTHER" id="PTHR10663">
    <property type="entry name" value="GUANYL-NUCLEOTIDE EXCHANGE FACTOR"/>
    <property type="match status" value="1"/>
</dbReference>
<feature type="region of interest" description="Disordered" evidence="5">
    <location>
        <begin position="509"/>
        <end position="554"/>
    </location>
</feature>
<evidence type="ECO:0000259" key="7">
    <source>
        <dbReference type="Pfam" id="PF12783"/>
    </source>
</evidence>
<dbReference type="KEGG" id="sliu:111362255"/>
<feature type="domain" description="Mon2/Sec7/BIG1-like dimerisation and cyclophilin-binding" evidence="9">
    <location>
        <begin position="13"/>
        <end position="186"/>
    </location>
</feature>
<dbReference type="CTD" id="23041"/>
<dbReference type="GO" id="GO:0015031">
    <property type="term" value="P:protein transport"/>
    <property type="evidence" value="ECO:0007669"/>
    <property type="project" value="UniProtKB-KW"/>
</dbReference>
<keyword evidence="10" id="KW-1185">Reference proteome</keyword>
<dbReference type="Pfam" id="PF16213">
    <property type="entry name" value="DCB"/>
    <property type="match status" value="1"/>
</dbReference>
<dbReference type="Pfam" id="PF16206">
    <property type="entry name" value="Mon2_C"/>
    <property type="match status" value="3"/>
</dbReference>
<dbReference type="InterPro" id="IPR032817">
    <property type="entry name" value="Mon2_C"/>
</dbReference>
<dbReference type="GeneID" id="111362255"/>
<evidence type="ECO:0000256" key="1">
    <source>
        <dbReference type="ARBA" id="ARBA00008144"/>
    </source>
</evidence>